<dbReference type="EMBL" id="VWSH01000004">
    <property type="protein sequence ID" value="KAA5532672.1"/>
    <property type="molecule type" value="Genomic_DNA"/>
</dbReference>
<evidence type="ECO:0000313" key="1">
    <source>
        <dbReference type="EMBL" id="KAA5532672.1"/>
    </source>
</evidence>
<dbReference type="Proteomes" id="UP000323632">
    <property type="component" value="Unassembled WGS sequence"/>
</dbReference>
<evidence type="ECO:0000313" key="2">
    <source>
        <dbReference type="Proteomes" id="UP000323632"/>
    </source>
</evidence>
<keyword evidence="2" id="KW-1185">Reference proteome</keyword>
<organism evidence="1 2">
    <name type="scientific">Taibaiella lutea</name>
    <dbReference type="NCBI Taxonomy" id="2608001"/>
    <lineage>
        <taxon>Bacteria</taxon>
        <taxon>Pseudomonadati</taxon>
        <taxon>Bacteroidota</taxon>
        <taxon>Chitinophagia</taxon>
        <taxon>Chitinophagales</taxon>
        <taxon>Chitinophagaceae</taxon>
        <taxon>Taibaiella</taxon>
    </lineage>
</organism>
<gene>
    <name evidence="1" type="ORF">F0919_17990</name>
</gene>
<sequence>MSLYTTVIRAISPIDGELKTFLGPNVPGISISDAQNYCEKNELGYCKVDGKLIAEIPCRPGTHEADWKKMVDYEDPELN</sequence>
<name>A0A5M6CFH6_9BACT</name>
<protein>
    <submittedName>
        <fullName evidence="1">Uncharacterized protein</fullName>
    </submittedName>
</protein>
<reference evidence="1 2" key="1">
    <citation type="submission" date="2019-09" db="EMBL/GenBank/DDBJ databases">
        <title>Genome sequence and assembly of Taibaiella sp.</title>
        <authorList>
            <person name="Chhetri G."/>
        </authorList>
    </citation>
    <scope>NUCLEOTIDE SEQUENCE [LARGE SCALE GENOMIC DNA]</scope>
    <source>
        <strain evidence="1 2">KVB11</strain>
    </source>
</reference>
<accession>A0A5M6CFH6</accession>
<comment type="caution">
    <text evidence="1">The sequence shown here is derived from an EMBL/GenBank/DDBJ whole genome shotgun (WGS) entry which is preliminary data.</text>
</comment>
<proteinExistence type="predicted"/>
<dbReference type="RefSeq" id="WP_150034247.1">
    <property type="nucleotide sequence ID" value="NZ_VWSH01000004.1"/>
</dbReference>
<dbReference type="AlphaFoldDB" id="A0A5M6CFH6"/>